<evidence type="ECO:0000256" key="7">
    <source>
        <dbReference type="SAM" id="MobiDB-lite"/>
    </source>
</evidence>
<evidence type="ECO:0000256" key="5">
    <source>
        <dbReference type="ARBA" id="ARBA00035301"/>
    </source>
</evidence>
<keyword evidence="3" id="KW-0689">Ribosomal protein</keyword>
<evidence type="ECO:0000256" key="1">
    <source>
        <dbReference type="ARBA" id="ARBA00003362"/>
    </source>
</evidence>
<dbReference type="PANTHER" id="PTHR21141">
    <property type="entry name" value="60S ACIDIC RIBOSOMAL PROTEIN FAMILY MEMBER"/>
    <property type="match status" value="1"/>
</dbReference>
<comment type="caution">
    <text evidence="8">The sequence shown here is derived from an EMBL/GenBank/DDBJ whole genome shotgun (WGS) entry which is preliminary data.</text>
</comment>
<dbReference type="GO" id="GO:0002182">
    <property type="term" value="P:cytoplasmic translational elongation"/>
    <property type="evidence" value="ECO:0007669"/>
    <property type="project" value="InterPro"/>
</dbReference>
<evidence type="ECO:0000256" key="3">
    <source>
        <dbReference type="ARBA" id="ARBA00022980"/>
    </source>
</evidence>
<dbReference type="OrthoDB" id="1227494at2759"/>
<dbReference type="GO" id="GO:0022625">
    <property type="term" value="C:cytosolic large ribosomal subunit"/>
    <property type="evidence" value="ECO:0007669"/>
    <property type="project" value="InterPro"/>
</dbReference>
<dbReference type="Gene3D" id="1.10.10.1410">
    <property type="match status" value="1"/>
</dbReference>
<keyword evidence="4" id="KW-0687">Ribonucleoprotein</keyword>
<dbReference type="FunFam" id="1.10.10.1410:FF:000002">
    <property type="entry name" value="60S acidic ribosomal protein P2"/>
    <property type="match status" value="1"/>
</dbReference>
<dbReference type="HAMAP" id="MF_01478">
    <property type="entry name" value="Ribosomal_L12_arch"/>
    <property type="match status" value="1"/>
</dbReference>
<evidence type="ECO:0000256" key="6">
    <source>
        <dbReference type="ARBA" id="ARBA00035443"/>
    </source>
</evidence>
<feature type="compositionally biased region" description="Low complexity" evidence="7">
    <location>
        <begin position="433"/>
        <end position="443"/>
    </location>
</feature>
<dbReference type="GO" id="GO:0003735">
    <property type="term" value="F:structural constituent of ribosome"/>
    <property type="evidence" value="ECO:0007669"/>
    <property type="project" value="InterPro"/>
</dbReference>
<protein>
    <recommendedName>
        <fullName evidence="5">Large ribosomal subunit protein P2</fullName>
    </recommendedName>
    <alternativeName>
        <fullName evidence="6">60S acidic ribosomal protein P2</fullName>
    </alternativeName>
</protein>
<sequence length="469" mass="52085">MTEALKAAEEQPYVSAGDIVDTAMEVVSDDDFNLPNPGYVERSVNRLREKLRPEEPKDLTLSQRQASHHVCHTRAAATTTNCKEVVPGWYFFKRSSEEAFLSAVLHPCLHPERQLYEADTSTLRLDVSQREERLQSRAWSAVKSVFPNADIKGCAFHWGQAVMRKVANLGLKTAYSADKAINVFIKKVLALPYLPAGHIIPAYRQLTVPPTASPLLHQLMNYINRAWLQCSVWSVAQWSVYQLSIRTNNDVEGWHRRFNGKANGKKLHFYKIVPALIKEAKTVSRQVRLVDEQSLARWQRTKYQRSQGRLSTLWEQLTAGTITTSFFLRAVGHMYDIPVPDPEPEEDTDISCLKDLKMRYVAAYLLASLGGNANPSASDLEKIIGSVGITAEADKIKKIISELKGKNLEDLIKEGQEKLASVPAGGAVAAAPAAAAAAEAPKGGAKKEEKKKPEPESESDDDMGFGLFD</sequence>
<proteinExistence type="inferred from homology"/>
<accession>A0A8S3T991</accession>
<dbReference type="CDD" id="cd05833">
    <property type="entry name" value="Ribosomal_P2"/>
    <property type="match status" value="1"/>
</dbReference>
<dbReference type="EMBL" id="CAJPWZ010002057">
    <property type="protein sequence ID" value="CAG2230284.1"/>
    <property type="molecule type" value="Genomic_DNA"/>
</dbReference>
<evidence type="ECO:0000313" key="9">
    <source>
        <dbReference type="Proteomes" id="UP000683360"/>
    </source>
</evidence>
<gene>
    <name evidence="8" type="ORF">MEDL_43141</name>
</gene>
<reference evidence="8" key="1">
    <citation type="submission" date="2021-03" db="EMBL/GenBank/DDBJ databases">
        <authorList>
            <person name="Bekaert M."/>
        </authorList>
    </citation>
    <scope>NUCLEOTIDE SEQUENCE</scope>
</reference>
<dbReference type="InterPro" id="IPR038716">
    <property type="entry name" value="P1/P2_N_sf"/>
</dbReference>
<dbReference type="AlphaFoldDB" id="A0A8S3T991"/>
<evidence type="ECO:0000313" key="8">
    <source>
        <dbReference type="EMBL" id="CAG2230284.1"/>
    </source>
</evidence>
<dbReference type="InterPro" id="IPR027534">
    <property type="entry name" value="Ribosomal_P1/P2"/>
</dbReference>
<feature type="compositionally biased region" description="Basic and acidic residues" evidence="7">
    <location>
        <begin position="445"/>
        <end position="455"/>
    </location>
</feature>
<keyword evidence="9" id="KW-1185">Reference proteome</keyword>
<dbReference type="InterPro" id="IPR044076">
    <property type="entry name" value="Ribosomal_P2"/>
</dbReference>
<evidence type="ECO:0000256" key="2">
    <source>
        <dbReference type="ARBA" id="ARBA00005436"/>
    </source>
</evidence>
<evidence type="ECO:0000256" key="4">
    <source>
        <dbReference type="ARBA" id="ARBA00023274"/>
    </source>
</evidence>
<comment type="function">
    <text evidence="1">Plays an important role in the elongation step of protein synthesis.</text>
</comment>
<dbReference type="Proteomes" id="UP000683360">
    <property type="component" value="Unassembled WGS sequence"/>
</dbReference>
<dbReference type="PANTHER" id="PTHR21141:SF5">
    <property type="entry name" value="LARGE RIBOSOMAL SUBUNIT PROTEIN P2"/>
    <property type="match status" value="1"/>
</dbReference>
<comment type="similarity">
    <text evidence="2">Belongs to the eukaryotic ribosomal protein P1/P2 family.</text>
</comment>
<feature type="region of interest" description="Disordered" evidence="7">
    <location>
        <begin position="433"/>
        <end position="469"/>
    </location>
</feature>
<name>A0A8S3T991_MYTED</name>
<dbReference type="Pfam" id="PF00428">
    <property type="entry name" value="Ribosomal_60s"/>
    <property type="match status" value="1"/>
</dbReference>
<organism evidence="8 9">
    <name type="scientific">Mytilus edulis</name>
    <name type="common">Blue mussel</name>
    <dbReference type="NCBI Taxonomy" id="6550"/>
    <lineage>
        <taxon>Eukaryota</taxon>
        <taxon>Metazoa</taxon>
        <taxon>Spiralia</taxon>
        <taxon>Lophotrochozoa</taxon>
        <taxon>Mollusca</taxon>
        <taxon>Bivalvia</taxon>
        <taxon>Autobranchia</taxon>
        <taxon>Pteriomorphia</taxon>
        <taxon>Mytilida</taxon>
        <taxon>Mytiloidea</taxon>
        <taxon>Mytilidae</taxon>
        <taxon>Mytilinae</taxon>
        <taxon>Mytilus</taxon>
    </lineage>
</organism>